<accession>A0A8T2T2F1</accession>
<evidence type="ECO:0000313" key="1">
    <source>
        <dbReference type="EMBL" id="KAH7403922.1"/>
    </source>
</evidence>
<proteinExistence type="predicted"/>
<dbReference type="EMBL" id="CM035420">
    <property type="protein sequence ID" value="KAH7403922.1"/>
    <property type="molecule type" value="Genomic_DNA"/>
</dbReference>
<sequence>MKSHTTSQHPSSILSPSPLWNLLITSPKSSMRSPSMRNLTTHPNLCFSPIPMSPNRIMTSPKRPTCHPPLPHTLLHHQTHINLNPIHHLLRLHTPRTLPLHPHTPLRLHPHPSIHRVPLHPHTPHRLHPHVRRLHLHPHTRLLPHPQTHLHPHLHRVPLHPHTRLHPRLFPVPLRLHTRLHPHLFRAPLRLRTRLHHLEAIPLPLTSSTFFRAQPMENDFITSYYHPFNASQNA</sequence>
<keyword evidence="2" id="KW-1185">Reference proteome</keyword>
<dbReference type="AlphaFoldDB" id="A0A8T2T2F1"/>
<name>A0A8T2T2F1_CERRI</name>
<dbReference type="Proteomes" id="UP000825935">
    <property type="component" value="Chromosome 15"/>
</dbReference>
<evidence type="ECO:0000313" key="2">
    <source>
        <dbReference type="Proteomes" id="UP000825935"/>
    </source>
</evidence>
<protein>
    <submittedName>
        <fullName evidence="1">Uncharacterized protein</fullName>
    </submittedName>
</protein>
<gene>
    <name evidence="1" type="ORF">KP509_15G000400</name>
</gene>
<reference evidence="1" key="1">
    <citation type="submission" date="2021-08" db="EMBL/GenBank/DDBJ databases">
        <title>WGS assembly of Ceratopteris richardii.</title>
        <authorList>
            <person name="Marchant D.B."/>
            <person name="Chen G."/>
            <person name="Jenkins J."/>
            <person name="Shu S."/>
            <person name="Leebens-Mack J."/>
            <person name="Grimwood J."/>
            <person name="Schmutz J."/>
            <person name="Soltis P."/>
            <person name="Soltis D."/>
            <person name="Chen Z.-H."/>
        </authorList>
    </citation>
    <scope>NUCLEOTIDE SEQUENCE</scope>
    <source>
        <strain evidence="1">Whitten #5841</strain>
        <tissue evidence="1">Leaf</tissue>
    </source>
</reference>
<comment type="caution">
    <text evidence="1">The sequence shown here is derived from an EMBL/GenBank/DDBJ whole genome shotgun (WGS) entry which is preliminary data.</text>
</comment>
<organism evidence="1 2">
    <name type="scientific">Ceratopteris richardii</name>
    <name type="common">Triangle waterfern</name>
    <dbReference type="NCBI Taxonomy" id="49495"/>
    <lineage>
        <taxon>Eukaryota</taxon>
        <taxon>Viridiplantae</taxon>
        <taxon>Streptophyta</taxon>
        <taxon>Embryophyta</taxon>
        <taxon>Tracheophyta</taxon>
        <taxon>Polypodiopsida</taxon>
        <taxon>Polypodiidae</taxon>
        <taxon>Polypodiales</taxon>
        <taxon>Pteridineae</taxon>
        <taxon>Pteridaceae</taxon>
        <taxon>Parkerioideae</taxon>
        <taxon>Ceratopteris</taxon>
    </lineage>
</organism>